<reference evidence="1" key="2">
    <citation type="submission" date="2025-03" db="EMBL/GenBank/DDBJ databases">
        <authorList>
            <consortium name="ELIXIR-Norway"/>
            <consortium name="Elixir Norway"/>
        </authorList>
    </citation>
    <scope>NUCLEOTIDE SEQUENCE</scope>
</reference>
<dbReference type="Proteomes" id="UP001162501">
    <property type="component" value="Chromosome 15"/>
</dbReference>
<evidence type="ECO:0000313" key="2">
    <source>
        <dbReference type="Proteomes" id="UP001162501"/>
    </source>
</evidence>
<name>A0AC59YFL5_RANTA</name>
<organism evidence="1 2">
    <name type="scientific">Rangifer tarandus platyrhynchus</name>
    <name type="common">Svalbard reindeer</name>
    <dbReference type="NCBI Taxonomy" id="3082113"/>
    <lineage>
        <taxon>Eukaryota</taxon>
        <taxon>Metazoa</taxon>
        <taxon>Chordata</taxon>
        <taxon>Craniata</taxon>
        <taxon>Vertebrata</taxon>
        <taxon>Euteleostomi</taxon>
        <taxon>Mammalia</taxon>
        <taxon>Eutheria</taxon>
        <taxon>Laurasiatheria</taxon>
        <taxon>Artiodactyla</taxon>
        <taxon>Ruminantia</taxon>
        <taxon>Pecora</taxon>
        <taxon>Cervidae</taxon>
        <taxon>Odocoileinae</taxon>
        <taxon>Rangifer</taxon>
    </lineage>
</organism>
<sequence>MVTNKRSYLWRILYQLSHQGSPTQTSVEKASSLMRPRRTLTHGYTSTIMGCAHNRSSSCMTRSDSCQVGLFVFFFFFGLFVLRWLGPNHRLTTDRLHQSFGHLSWQLLAPQHY</sequence>
<reference evidence="1" key="1">
    <citation type="submission" date="2023-05" db="EMBL/GenBank/DDBJ databases">
        <authorList>
            <consortium name="ELIXIR-Norway"/>
        </authorList>
    </citation>
    <scope>NUCLEOTIDE SEQUENCE</scope>
</reference>
<dbReference type="EMBL" id="OX596099">
    <property type="protein sequence ID" value="CAM9658193.1"/>
    <property type="molecule type" value="Genomic_DNA"/>
</dbReference>
<evidence type="ECO:0000313" key="1">
    <source>
        <dbReference type="EMBL" id="CAM9658193.1"/>
    </source>
</evidence>
<protein>
    <submittedName>
        <fullName evidence="1">Uncharacterized protein</fullName>
    </submittedName>
</protein>
<gene>
    <name evidence="1" type="ORF">MRATA1EN22A_LOCUS5604</name>
</gene>
<accession>A0AC59YFL5</accession>
<proteinExistence type="predicted"/>